<proteinExistence type="predicted"/>
<dbReference type="AlphaFoldDB" id="A0A9W7AXN3"/>
<keyword evidence="2" id="KW-1185">Reference proteome</keyword>
<evidence type="ECO:0000313" key="2">
    <source>
        <dbReference type="Proteomes" id="UP001165085"/>
    </source>
</evidence>
<evidence type="ECO:0008006" key="3">
    <source>
        <dbReference type="Google" id="ProtNLM"/>
    </source>
</evidence>
<dbReference type="Proteomes" id="UP001165085">
    <property type="component" value="Unassembled WGS sequence"/>
</dbReference>
<dbReference type="Gene3D" id="3.60.10.10">
    <property type="entry name" value="Endonuclease/exonuclease/phosphatase"/>
    <property type="match status" value="1"/>
</dbReference>
<accession>A0A9W7AXN3</accession>
<reference evidence="2" key="1">
    <citation type="journal article" date="2023" name="Commun. Biol.">
        <title>Genome analysis of Parmales, the sister group of diatoms, reveals the evolutionary specialization of diatoms from phago-mixotrophs to photoautotrophs.</title>
        <authorList>
            <person name="Ban H."/>
            <person name="Sato S."/>
            <person name="Yoshikawa S."/>
            <person name="Yamada K."/>
            <person name="Nakamura Y."/>
            <person name="Ichinomiya M."/>
            <person name="Sato N."/>
            <person name="Blanc-Mathieu R."/>
            <person name="Endo H."/>
            <person name="Kuwata A."/>
            <person name="Ogata H."/>
        </authorList>
    </citation>
    <scope>NUCLEOTIDE SEQUENCE [LARGE SCALE GENOMIC DNA]</scope>
    <source>
        <strain evidence="2">NIES 3701</strain>
    </source>
</reference>
<sequence length="227" mass="25214">MKRVMKAFNYSDSYLCNNCDSYHVGFMSRSKIKVLEDISTAGHGAIAARIDGIVYVTFHLTPFADQTGSEIRTAQVDSVVESIISKYSDEPLLLMGDTNNPSPLDAARYNETLMCEGDLNYCMDGAINYKPIQHLLDAGLNDLCWYSYSPASSKNSPMSYNMCSDSCSTSIWSPVNGSPSSAKIDYIFGNDKFLEKFGVVHSRVQMNQQTDQASDHYPVELTFTPIL</sequence>
<gene>
    <name evidence="1" type="ORF">TrST_g12451</name>
</gene>
<dbReference type="EMBL" id="BRXY01000214">
    <property type="protein sequence ID" value="GMH77850.1"/>
    <property type="molecule type" value="Genomic_DNA"/>
</dbReference>
<evidence type="ECO:0000313" key="1">
    <source>
        <dbReference type="EMBL" id="GMH77850.1"/>
    </source>
</evidence>
<organism evidence="1 2">
    <name type="scientific">Triparma strigata</name>
    <dbReference type="NCBI Taxonomy" id="1606541"/>
    <lineage>
        <taxon>Eukaryota</taxon>
        <taxon>Sar</taxon>
        <taxon>Stramenopiles</taxon>
        <taxon>Ochrophyta</taxon>
        <taxon>Bolidophyceae</taxon>
        <taxon>Parmales</taxon>
        <taxon>Triparmaceae</taxon>
        <taxon>Triparma</taxon>
    </lineage>
</organism>
<dbReference type="OrthoDB" id="200455at2759"/>
<protein>
    <recommendedName>
        <fullName evidence="3">Endonuclease/exonuclease/phosphatase domain-containing protein</fullName>
    </recommendedName>
</protein>
<comment type="caution">
    <text evidence="1">The sequence shown here is derived from an EMBL/GenBank/DDBJ whole genome shotgun (WGS) entry which is preliminary data.</text>
</comment>
<name>A0A9W7AXN3_9STRA</name>
<dbReference type="SUPFAM" id="SSF56219">
    <property type="entry name" value="DNase I-like"/>
    <property type="match status" value="1"/>
</dbReference>
<dbReference type="InterPro" id="IPR036691">
    <property type="entry name" value="Endo/exonu/phosph_ase_sf"/>
</dbReference>